<accession>A0A0E4BJV1</accession>
<evidence type="ECO:0000313" key="3">
    <source>
        <dbReference type="Proteomes" id="UP000063308"/>
    </source>
</evidence>
<dbReference type="Pfam" id="PF00483">
    <property type="entry name" value="NTP_transferase"/>
    <property type="match status" value="1"/>
</dbReference>
<dbReference type="CDD" id="cd04181">
    <property type="entry name" value="NTP_transferase"/>
    <property type="match status" value="1"/>
</dbReference>
<name>A0A0E4BJV1_9BRAD</name>
<dbReference type="InterPro" id="IPR029044">
    <property type="entry name" value="Nucleotide-diphossugar_trans"/>
</dbReference>
<dbReference type="AlphaFoldDB" id="A0A0E4BJV1"/>
<evidence type="ECO:0000313" key="2">
    <source>
        <dbReference type="EMBL" id="BAR53971.1"/>
    </source>
</evidence>
<organism evidence="2 3">
    <name type="scientific">Bradyrhizobium diazoefficiens</name>
    <dbReference type="NCBI Taxonomy" id="1355477"/>
    <lineage>
        <taxon>Bacteria</taxon>
        <taxon>Pseudomonadati</taxon>
        <taxon>Pseudomonadota</taxon>
        <taxon>Alphaproteobacteria</taxon>
        <taxon>Hyphomicrobiales</taxon>
        <taxon>Nitrobacteraceae</taxon>
        <taxon>Bradyrhizobium</taxon>
    </lineage>
</organism>
<dbReference type="PANTHER" id="PTHR22572">
    <property type="entry name" value="SUGAR-1-PHOSPHATE GUANYL TRANSFERASE"/>
    <property type="match status" value="1"/>
</dbReference>
<dbReference type="InterPro" id="IPR005835">
    <property type="entry name" value="NTP_transferase_dom"/>
</dbReference>
<dbReference type="RefSeq" id="WP_028173173.1">
    <property type="nucleotide sequence ID" value="NZ_AP022639.1"/>
</dbReference>
<dbReference type="SUPFAM" id="SSF53448">
    <property type="entry name" value="Nucleotide-diphospho-sugar transferases"/>
    <property type="match status" value="1"/>
</dbReference>
<protein>
    <recommendedName>
        <fullName evidence="1">Nucleotidyl transferase domain-containing protein</fullName>
    </recommendedName>
</protein>
<sequence>MKHAVILAGGRGTRLRPYTLTLPKPLVPLVDTPIVEIVIRKLTNAGYDGATLAINHMGDLIKAYFGTGERWGLKLRYSLENEPLGTIAPLRLISDLPDNFLVINADVLSDLNLSTFLADHVASGAIFTIGATSRDQVLDYGVLGVEGERLLEFREKPKLPQLVSMGIYGVNRRVLDHIPPTGPFGFDQLMLKLIATGEPVNVKRHDGYWLDIGRPDDYERATIEFEKDRKRFL</sequence>
<dbReference type="Gene3D" id="3.90.550.10">
    <property type="entry name" value="Spore Coat Polysaccharide Biosynthesis Protein SpsA, Chain A"/>
    <property type="match status" value="1"/>
</dbReference>
<proteinExistence type="predicted"/>
<dbReference type="EMBL" id="AP014685">
    <property type="protein sequence ID" value="BAR53971.1"/>
    <property type="molecule type" value="Genomic_DNA"/>
</dbReference>
<dbReference type="InterPro" id="IPR050486">
    <property type="entry name" value="Mannose-1P_guanyltransferase"/>
</dbReference>
<reference evidence="2 3" key="1">
    <citation type="submission" date="2014-11" db="EMBL/GenBank/DDBJ databases">
        <title>Symbiosis island explosion on the genome of extra-slow-growing strains of soybean bradyrhizobia with massive insertion sequences.</title>
        <authorList>
            <person name="Iida T."/>
            <person name="Minamisawa K."/>
        </authorList>
    </citation>
    <scope>NUCLEOTIDE SEQUENCE [LARGE SCALE GENOMIC DNA]</scope>
    <source>
        <strain evidence="2 3">NK6</strain>
    </source>
</reference>
<dbReference type="Proteomes" id="UP000063308">
    <property type="component" value="Chromosome"/>
</dbReference>
<evidence type="ECO:0000259" key="1">
    <source>
        <dbReference type="Pfam" id="PF00483"/>
    </source>
</evidence>
<gene>
    <name evidence="2" type="ORF">NK6_786</name>
</gene>
<feature type="domain" description="Nucleotidyl transferase" evidence="1">
    <location>
        <begin position="4"/>
        <end position="224"/>
    </location>
</feature>